<keyword evidence="5" id="KW-0456">Lyase</keyword>
<reference evidence="12" key="1">
    <citation type="submission" date="2022-03" db="EMBL/GenBank/DDBJ databases">
        <authorList>
            <person name="Martin C."/>
        </authorList>
    </citation>
    <scope>NUCLEOTIDE SEQUENCE</scope>
</reference>
<evidence type="ECO:0000256" key="2">
    <source>
        <dbReference type="ARBA" id="ARBA00008133"/>
    </source>
</evidence>
<evidence type="ECO:0000256" key="11">
    <source>
        <dbReference type="ARBA" id="ARBA00060039"/>
    </source>
</evidence>
<organism evidence="12 13">
    <name type="scientific">Owenia fusiformis</name>
    <name type="common">Polychaete worm</name>
    <dbReference type="NCBI Taxonomy" id="6347"/>
    <lineage>
        <taxon>Eukaryota</taxon>
        <taxon>Metazoa</taxon>
        <taxon>Spiralia</taxon>
        <taxon>Lophotrochozoa</taxon>
        <taxon>Annelida</taxon>
        <taxon>Polychaeta</taxon>
        <taxon>Sedentaria</taxon>
        <taxon>Canalipalpata</taxon>
        <taxon>Sabellida</taxon>
        <taxon>Oweniida</taxon>
        <taxon>Oweniidae</taxon>
        <taxon>Owenia</taxon>
    </lineage>
</organism>
<dbReference type="AlphaFoldDB" id="A0A8J1T5C5"/>
<comment type="function">
    <text evidence="11">Catalyzes cyclization of the linear tetrapyrrole, hydroxymethylbilane, to the macrocyclic uroporphyrinogen III, the branch point for the various sub-pathways leading to the wide diversity of porphyrins. Porphyrins act as cofactors for a multitude of enzymes that perform a variety of processes within the cell such as methionine synthesis (vitamin B12) or oxygen transport (heme).</text>
</comment>
<evidence type="ECO:0000256" key="9">
    <source>
        <dbReference type="ARBA" id="ARBA00040167"/>
    </source>
</evidence>
<evidence type="ECO:0000256" key="5">
    <source>
        <dbReference type="ARBA" id="ARBA00023239"/>
    </source>
</evidence>
<name>A0A8J1T5C5_OWEFU</name>
<evidence type="ECO:0000313" key="12">
    <source>
        <dbReference type="EMBL" id="CAH1784529.1"/>
    </source>
</evidence>
<keyword evidence="6" id="KW-0627">Porphyrin biosynthesis</keyword>
<evidence type="ECO:0000256" key="4">
    <source>
        <dbReference type="ARBA" id="ARBA00023133"/>
    </source>
</evidence>
<dbReference type="FunFam" id="3.40.50.10090:FF:000003">
    <property type="entry name" value="uroporphyrinogen-III synthase"/>
    <property type="match status" value="1"/>
</dbReference>
<proteinExistence type="inferred from homology"/>
<dbReference type="Proteomes" id="UP000749559">
    <property type="component" value="Unassembled WGS sequence"/>
</dbReference>
<evidence type="ECO:0000256" key="8">
    <source>
        <dbReference type="ARBA" id="ARBA00032649"/>
    </source>
</evidence>
<dbReference type="GO" id="GO:0006785">
    <property type="term" value="P:heme B biosynthetic process"/>
    <property type="evidence" value="ECO:0007669"/>
    <property type="project" value="UniProtKB-ARBA"/>
</dbReference>
<dbReference type="InterPro" id="IPR003754">
    <property type="entry name" value="4pyrrol_synth_uPrphyn_synth"/>
</dbReference>
<protein>
    <recommendedName>
        <fullName evidence="9">Uroporphyrinogen-III synthase</fullName>
        <ecNumber evidence="3">4.2.1.75</ecNumber>
    </recommendedName>
    <alternativeName>
        <fullName evidence="8">Hydroxymethylbilane hydrolyase [cyclizing]</fullName>
    </alternativeName>
    <alternativeName>
        <fullName evidence="7">Uroporphyrinogen-III cosynthase</fullName>
    </alternativeName>
</protein>
<feature type="non-terminal residue" evidence="12">
    <location>
        <position position="224"/>
    </location>
</feature>
<sequence>MADAAHGKKGTVVLFKAAKDGTDQYVQELEAIGLNAVCIPVLRFTMRNLEILERALKCPELYSGMILTSQRAVESIQVLIQANVEDWNSTYRERWRSLPVFVVGGATCDAAEKLGFSTQGRDSGNSEALLTIIMTGLKDKSKPLLFPCGNLRKETIPKSLTEAGIPFKDVCVYETTADPNIESRLSALLQEQDIPDFMVFYSPSGVTYTHDIFNKLNFPIAKTK</sequence>
<evidence type="ECO:0000256" key="10">
    <source>
        <dbReference type="ARBA" id="ARBA00048617"/>
    </source>
</evidence>
<dbReference type="EMBL" id="CAIIXF020000005">
    <property type="protein sequence ID" value="CAH1784529.1"/>
    <property type="molecule type" value="Genomic_DNA"/>
</dbReference>
<gene>
    <name evidence="12" type="ORF">OFUS_LOCUS10707</name>
</gene>
<dbReference type="OrthoDB" id="5595751at2759"/>
<dbReference type="InterPro" id="IPR039793">
    <property type="entry name" value="UROS/Hem4"/>
</dbReference>
<dbReference type="CDD" id="cd06578">
    <property type="entry name" value="HemD"/>
    <property type="match status" value="1"/>
</dbReference>
<keyword evidence="13" id="KW-1185">Reference proteome</keyword>
<evidence type="ECO:0000313" key="13">
    <source>
        <dbReference type="Proteomes" id="UP000749559"/>
    </source>
</evidence>
<dbReference type="UniPathway" id="UPA00251">
    <property type="reaction ID" value="UER00320"/>
</dbReference>
<dbReference type="GO" id="GO:0004852">
    <property type="term" value="F:uroporphyrinogen-III synthase activity"/>
    <property type="evidence" value="ECO:0007669"/>
    <property type="project" value="UniProtKB-EC"/>
</dbReference>
<dbReference type="EC" id="4.2.1.75" evidence="3"/>
<evidence type="ECO:0000256" key="6">
    <source>
        <dbReference type="ARBA" id="ARBA00023244"/>
    </source>
</evidence>
<comment type="pathway">
    <text evidence="1">Porphyrin-containing compound metabolism; protoporphyrin-IX biosynthesis; coproporphyrinogen-III from 5-aminolevulinate: step 3/4.</text>
</comment>
<dbReference type="GO" id="GO:0005829">
    <property type="term" value="C:cytosol"/>
    <property type="evidence" value="ECO:0007669"/>
    <property type="project" value="TreeGrafter"/>
</dbReference>
<dbReference type="GO" id="GO:0006782">
    <property type="term" value="P:protoporphyrinogen IX biosynthetic process"/>
    <property type="evidence" value="ECO:0007669"/>
    <property type="project" value="UniProtKB-UniPathway"/>
</dbReference>
<dbReference type="GO" id="GO:0006780">
    <property type="term" value="P:uroporphyrinogen III biosynthetic process"/>
    <property type="evidence" value="ECO:0007669"/>
    <property type="project" value="InterPro"/>
</dbReference>
<comment type="catalytic activity">
    <reaction evidence="10">
        <text>hydroxymethylbilane = uroporphyrinogen III + H2O</text>
        <dbReference type="Rhea" id="RHEA:18965"/>
        <dbReference type="ChEBI" id="CHEBI:15377"/>
        <dbReference type="ChEBI" id="CHEBI:57308"/>
        <dbReference type="ChEBI" id="CHEBI:57845"/>
        <dbReference type="EC" id="4.2.1.75"/>
    </reaction>
</comment>
<comment type="similarity">
    <text evidence="2">Belongs to the uroporphyrinogen-III synthase family.</text>
</comment>
<accession>A0A8J1T5C5</accession>
<evidence type="ECO:0000256" key="3">
    <source>
        <dbReference type="ARBA" id="ARBA00013109"/>
    </source>
</evidence>
<dbReference type="InterPro" id="IPR036108">
    <property type="entry name" value="4pyrrol_syn_uPrphyn_synt_sf"/>
</dbReference>
<dbReference type="PANTHER" id="PTHR12390">
    <property type="entry name" value="UROPORPHYRINOGEN III SYNTHASE"/>
    <property type="match status" value="1"/>
</dbReference>
<dbReference type="PANTHER" id="PTHR12390:SF0">
    <property type="entry name" value="UROPORPHYRINOGEN-III SYNTHASE"/>
    <property type="match status" value="1"/>
</dbReference>
<comment type="caution">
    <text evidence="12">The sequence shown here is derived from an EMBL/GenBank/DDBJ whole genome shotgun (WGS) entry which is preliminary data.</text>
</comment>
<dbReference type="Pfam" id="PF02602">
    <property type="entry name" value="HEM4"/>
    <property type="match status" value="1"/>
</dbReference>
<evidence type="ECO:0000256" key="7">
    <source>
        <dbReference type="ARBA" id="ARBA00031702"/>
    </source>
</evidence>
<keyword evidence="4" id="KW-0350">Heme biosynthesis</keyword>
<dbReference type="Gene3D" id="3.40.50.10090">
    <property type="match status" value="2"/>
</dbReference>
<evidence type="ECO:0000256" key="1">
    <source>
        <dbReference type="ARBA" id="ARBA00004772"/>
    </source>
</evidence>
<dbReference type="SUPFAM" id="SSF69618">
    <property type="entry name" value="HemD-like"/>
    <property type="match status" value="1"/>
</dbReference>